<evidence type="ECO:0000313" key="2">
    <source>
        <dbReference type="Proteomes" id="UP001259572"/>
    </source>
</evidence>
<dbReference type="Gene3D" id="3.40.50.1010">
    <property type="entry name" value="5'-nuclease"/>
    <property type="match status" value="1"/>
</dbReference>
<proteinExistence type="predicted"/>
<gene>
    <name evidence="1" type="ORF">RQX22_14325</name>
</gene>
<sequence>MSFDLAATLRRLKPQKREEKLIRRPDAELDFARDAPLAGPPLLLDTCVYIDTLQGRAPREVKQLIVARVVNHSSVALAELVHLFGRLDPSDHRTRTSLAKVASVVEAMPPHRLLAPSIQAMAEAGMVSGTIARLRGLAKSDRQPLLNDAILFLQALEAGYNVLTRNIGDFDLIQQLVPGGSLLLYRPAE</sequence>
<accession>A0ABU3QAV1</accession>
<evidence type="ECO:0000313" key="1">
    <source>
        <dbReference type="EMBL" id="MDT9600133.1"/>
    </source>
</evidence>
<keyword evidence="2" id="KW-1185">Reference proteome</keyword>
<evidence type="ECO:0008006" key="3">
    <source>
        <dbReference type="Google" id="ProtNLM"/>
    </source>
</evidence>
<dbReference type="EMBL" id="JAVUPU010000007">
    <property type="protein sequence ID" value="MDT9600133.1"/>
    <property type="molecule type" value="Genomic_DNA"/>
</dbReference>
<reference evidence="1 2" key="1">
    <citation type="submission" date="2023-05" db="EMBL/GenBank/DDBJ databases">
        <authorList>
            <person name="Guo Y."/>
        </authorList>
    </citation>
    <scope>NUCLEOTIDE SEQUENCE [LARGE SCALE GENOMIC DNA]</scope>
    <source>
        <strain evidence="1 2">GR2756</strain>
    </source>
</reference>
<dbReference type="RefSeq" id="WP_315727231.1">
    <property type="nucleotide sequence ID" value="NZ_JAVUPU010000007.1"/>
</dbReference>
<organism evidence="1 2">
    <name type="scientific">Sphingosinicella rhizophila</name>
    <dbReference type="NCBI Taxonomy" id="3050082"/>
    <lineage>
        <taxon>Bacteria</taxon>
        <taxon>Pseudomonadati</taxon>
        <taxon>Pseudomonadota</taxon>
        <taxon>Alphaproteobacteria</taxon>
        <taxon>Sphingomonadales</taxon>
        <taxon>Sphingosinicellaceae</taxon>
        <taxon>Sphingosinicella</taxon>
    </lineage>
</organism>
<dbReference type="SUPFAM" id="SSF88723">
    <property type="entry name" value="PIN domain-like"/>
    <property type="match status" value="1"/>
</dbReference>
<protein>
    <recommendedName>
        <fullName evidence="3">PIN domain-containing protein</fullName>
    </recommendedName>
</protein>
<comment type="caution">
    <text evidence="1">The sequence shown here is derived from an EMBL/GenBank/DDBJ whole genome shotgun (WGS) entry which is preliminary data.</text>
</comment>
<dbReference type="Proteomes" id="UP001259572">
    <property type="component" value="Unassembled WGS sequence"/>
</dbReference>
<dbReference type="InterPro" id="IPR029060">
    <property type="entry name" value="PIN-like_dom_sf"/>
</dbReference>
<name>A0ABU3QAV1_9SPHN</name>